<feature type="non-terminal residue" evidence="1">
    <location>
        <position position="1"/>
    </location>
</feature>
<reference evidence="1" key="1">
    <citation type="submission" date="2013-08" db="EMBL/GenBank/DDBJ databases">
        <authorList>
            <person name="Mendez C."/>
            <person name="Richter M."/>
            <person name="Ferrer M."/>
            <person name="Sanchez J."/>
        </authorList>
    </citation>
    <scope>NUCLEOTIDE SEQUENCE</scope>
</reference>
<organism evidence="1">
    <name type="scientific">mine drainage metagenome</name>
    <dbReference type="NCBI Taxonomy" id="410659"/>
    <lineage>
        <taxon>unclassified sequences</taxon>
        <taxon>metagenomes</taxon>
        <taxon>ecological metagenomes</taxon>
    </lineage>
</organism>
<sequence length="157" mass="17732">TKKKKNYLSRFLTTNARVKKIERGKYYIDGADVYEVASNIVEPSYVSLMAAFRYYDLTTQVPVRISAITTLRHKQIMFNDIAITFTTFKKSRVFGYKKIGNVRIATVEKSLIDSLYAGDPPYSDVEDAFEKALSQKSVDIERLKGYAIEMGSGSVAS</sequence>
<gene>
    <name evidence="1" type="ORF">B1A_15782</name>
</gene>
<protein>
    <submittedName>
        <fullName evidence="1">Transcriptional regulator</fullName>
    </submittedName>
</protein>
<reference evidence="1" key="2">
    <citation type="journal article" date="2014" name="ISME J.">
        <title>Microbial stratification in low pH oxic and suboxic macroscopic growths along an acid mine drainage.</title>
        <authorList>
            <person name="Mendez-Garcia C."/>
            <person name="Mesa V."/>
            <person name="Sprenger R.R."/>
            <person name="Richter M."/>
            <person name="Diez M.S."/>
            <person name="Solano J."/>
            <person name="Bargiela R."/>
            <person name="Golyshina O.V."/>
            <person name="Manteca A."/>
            <person name="Ramos J.L."/>
            <person name="Gallego J.R."/>
            <person name="Llorente I."/>
            <person name="Martins Dos Santos V.A."/>
            <person name="Jensen O.N."/>
            <person name="Pelaez A.I."/>
            <person name="Sanchez J."/>
            <person name="Ferrer M."/>
        </authorList>
    </citation>
    <scope>NUCLEOTIDE SEQUENCE</scope>
</reference>
<dbReference type="EMBL" id="AUZX01011583">
    <property type="protein sequence ID" value="EQD42806.1"/>
    <property type="molecule type" value="Genomic_DNA"/>
</dbReference>
<comment type="caution">
    <text evidence="1">The sequence shown here is derived from an EMBL/GenBank/DDBJ whole genome shotgun (WGS) entry which is preliminary data.</text>
</comment>
<feature type="non-terminal residue" evidence="1">
    <location>
        <position position="157"/>
    </location>
</feature>
<evidence type="ECO:0000313" key="1">
    <source>
        <dbReference type="EMBL" id="EQD42806.1"/>
    </source>
</evidence>
<accession>T0Z4B8</accession>
<proteinExistence type="predicted"/>
<dbReference type="AlphaFoldDB" id="T0Z4B8"/>
<name>T0Z4B8_9ZZZZ</name>